<sequence>FDIEFVTSEECGLDFEDEAIVYLFVYQGGDQDF</sequence>
<accession>A0A5J4QAE9</accession>
<gene>
    <name evidence="1" type="ORF">EZS28_054902</name>
</gene>
<comment type="caution">
    <text evidence="1">The sequence shown here is derived from an EMBL/GenBank/DDBJ whole genome shotgun (WGS) entry which is preliminary data.</text>
</comment>
<feature type="non-terminal residue" evidence="1">
    <location>
        <position position="1"/>
    </location>
</feature>
<proteinExistence type="predicted"/>
<dbReference type="AlphaFoldDB" id="A0A5J4QAE9"/>
<organism evidence="1 2">
    <name type="scientific">Streblomastix strix</name>
    <dbReference type="NCBI Taxonomy" id="222440"/>
    <lineage>
        <taxon>Eukaryota</taxon>
        <taxon>Metamonada</taxon>
        <taxon>Preaxostyla</taxon>
        <taxon>Oxymonadida</taxon>
        <taxon>Streblomastigidae</taxon>
        <taxon>Streblomastix</taxon>
    </lineage>
</organism>
<evidence type="ECO:0000313" key="2">
    <source>
        <dbReference type="Proteomes" id="UP000324800"/>
    </source>
</evidence>
<protein>
    <submittedName>
        <fullName evidence="1">Uncharacterized protein</fullName>
    </submittedName>
</protein>
<dbReference type="EMBL" id="SNRW01046131">
    <property type="protein sequence ID" value="KAA6318745.1"/>
    <property type="molecule type" value="Genomic_DNA"/>
</dbReference>
<name>A0A5J4QAE9_9EUKA</name>
<reference evidence="1 2" key="1">
    <citation type="submission" date="2019-03" db="EMBL/GenBank/DDBJ databases">
        <title>Single cell metagenomics reveals metabolic interactions within the superorganism composed of flagellate Streblomastix strix and complex community of Bacteroidetes bacteria on its surface.</title>
        <authorList>
            <person name="Treitli S.C."/>
            <person name="Kolisko M."/>
            <person name="Husnik F."/>
            <person name="Keeling P."/>
            <person name="Hampl V."/>
        </authorList>
    </citation>
    <scope>NUCLEOTIDE SEQUENCE [LARGE SCALE GENOMIC DNA]</scope>
    <source>
        <strain evidence="1">ST1C</strain>
    </source>
</reference>
<dbReference type="Proteomes" id="UP000324800">
    <property type="component" value="Unassembled WGS sequence"/>
</dbReference>
<evidence type="ECO:0000313" key="1">
    <source>
        <dbReference type="EMBL" id="KAA6318745.1"/>
    </source>
</evidence>